<evidence type="ECO:0000256" key="1">
    <source>
        <dbReference type="ARBA" id="ARBA00007789"/>
    </source>
</evidence>
<proteinExistence type="predicted"/>
<dbReference type="InterPro" id="IPR036188">
    <property type="entry name" value="FAD/NAD-bd_sf"/>
</dbReference>
<comment type="caution">
    <text evidence="5">The sequence shown here is derived from an EMBL/GenBank/DDBJ whole genome shotgun (WGS) entry which is preliminary data.</text>
</comment>
<dbReference type="Gene3D" id="3.50.50.60">
    <property type="entry name" value="FAD/NAD(P)-binding domain"/>
    <property type="match status" value="1"/>
</dbReference>
<dbReference type="InterPro" id="IPR051704">
    <property type="entry name" value="FAD_aromatic-hydroxylase"/>
</dbReference>
<reference evidence="5 6" key="1">
    <citation type="submission" date="2013-12" db="EMBL/GenBank/DDBJ databases">
        <authorList>
            <person name="Zelazny A."/>
            <person name="Olivier K."/>
            <person name="Holland S."/>
            <person name="Lenaerts A."/>
            <person name="Ordway D."/>
            <person name="DeGroote M.A."/>
            <person name="Parker T."/>
            <person name="Sizemore C."/>
            <person name="Tallon L.J."/>
            <person name="Sadzewicz L.K."/>
            <person name="Sengamalay N."/>
            <person name="Fraser C.M."/>
            <person name="Hine E."/>
            <person name="Shefchek K.A."/>
            <person name="Das S.P."/>
            <person name="Tettelin H."/>
        </authorList>
    </citation>
    <scope>NUCLEOTIDE SEQUENCE [LARGE SCALE GENOMIC DNA]</scope>
    <source>
        <strain evidence="5 6">1956</strain>
    </source>
</reference>
<evidence type="ECO:0000256" key="2">
    <source>
        <dbReference type="SAM" id="MobiDB-lite"/>
    </source>
</evidence>
<feature type="compositionally biased region" description="Basic and acidic residues" evidence="2">
    <location>
        <begin position="75"/>
        <end position="87"/>
    </location>
</feature>
<feature type="domain" description="Luciferase-like" evidence="3">
    <location>
        <begin position="394"/>
        <end position="501"/>
    </location>
</feature>
<dbReference type="Gene3D" id="3.30.9.10">
    <property type="entry name" value="D-Amino Acid Oxidase, subunit A, domain 2"/>
    <property type="match status" value="1"/>
</dbReference>
<sequence length="505" mass="54510">MSEILVSGASVAGTAAAFWLGRHGHSVTVVERHTGPRPGGQAIDVRGPALTVLDRMGLLAAAEKRKTQIRGSSVVDRDGNELSRDTESTPTGGRIDSPDIELLRDDLVELLYGASQWTTDYLFDDTITALEADGAAVRVTFERAAPREFDLVVGADGLHSNVRRLVFGPEEDFIERLGTHAAIFTVPNFLDLDHWQMWHYGDSTMAGIYSARHNAEARAMLGFMDPELRIDYRDTEAQFAELERRMAGKDGFAPNCWSTCGPHRTSTSTRCRRSRWTAGRTAAWYWSGTPGTAARRCQDRAPASRCWAPTSSPASLSPPPRTGPPTTSADSPTTTANSPTTCSAINGWSWTTFPAAHRYRRRCSTASSPRSPSRTTRAGFGNVCRPAHVDAIVRLSVLDLIPVRTDQTTGDALAATVQLAQAADRLGFTRYWVAEHHNMPSVGATSPPVVLAYLAPQTSQLRLGSGGVMLPNHAPLAVAEQFALLEAAAPGRIDLGIGRAPGSDP</sequence>
<gene>
    <name evidence="5" type="ORF">I550_1166</name>
</gene>
<dbReference type="Pfam" id="PF00296">
    <property type="entry name" value="Bac_luciferase"/>
    <property type="match status" value="1"/>
</dbReference>
<dbReference type="PANTHER" id="PTHR46865:SF2">
    <property type="entry name" value="MONOOXYGENASE"/>
    <property type="match status" value="1"/>
</dbReference>
<dbReference type="Proteomes" id="UP000020825">
    <property type="component" value="Unassembled WGS sequence"/>
</dbReference>
<organism evidence="5 6">
    <name type="scientific">Mycobacterium intracellulare 1956</name>
    <dbReference type="NCBI Taxonomy" id="1299331"/>
    <lineage>
        <taxon>Bacteria</taxon>
        <taxon>Bacillati</taxon>
        <taxon>Actinomycetota</taxon>
        <taxon>Actinomycetes</taxon>
        <taxon>Mycobacteriales</taxon>
        <taxon>Mycobacteriaceae</taxon>
        <taxon>Mycobacterium</taxon>
        <taxon>Mycobacterium avium complex (MAC)</taxon>
    </lineage>
</organism>
<dbReference type="GO" id="GO:0016705">
    <property type="term" value="F:oxidoreductase activity, acting on paired donors, with incorporation or reduction of molecular oxygen"/>
    <property type="evidence" value="ECO:0007669"/>
    <property type="project" value="InterPro"/>
</dbReference>
<keyword evidence="5" id="KW-0560">Oxidoreductase</keyword>
<dbReference type="InterPro" id="IPR002938">
    <property type="entry name" value="FAD-bd"/>
</dbReference>
<feature type="region of interest" description="Disordered" evidence="2">
    <location>
        <begin position="70"/>
        <end position="96"/>
    </location>
</feature>
<feature type="compositionally biased region" description="Low complexity" evidence="2">
    <location>
        <begin position="324"/>
        <end position="340"/>
    </location>
</feature>
<dbReference type="GO" id="GO:0071949">
    <property type="term" value="F:FAD binding"/>
    <property type="evidence" value="ECO:0007669"/>
    <property type="project" value="InterPro"/>
</dbReference>
<accession>X8CPQ9</accession>
<dbReference type="PRINTS" id="PR00420">
    <property type="entry name" value="RNGMNOXGNASE"/>
</dbReference>
<dbReference type="Gene3D" id="3.20.20.30">
    <property type="entry name" value="Luciferase-like domain"/>
    <property type="match status" value="1"/>
</dbReference>
<feature type="domain" description="FAD-binding" evidence="4">
    <location>
        <begin position="3"/>
        <end position="235"/>
    </location>
</feature>
<dbReference type="InterPro" id="IPR019949">
    <property type="entry name" value="CmoO-like"/>
</dbReference>
<dbReference type="AlphaFoldDB" id="X8CPQ9"/>
<dbReference type="EC" id="1.-.-.-" evidence="5"/>
<dbReference type="EMBL" id="JAOG01000001">
    <property type="protein sequence ID" value="EUA58034.1"/>
    <property type="molecule type" value="Genomic_DNA"/>
</dbReference>
<protein>
    <submittedName>
        <fullName evidence="5">Luciferase oxidoreductase, group 1 family protein</fullName>
        <ecNumber evidence="5">1.-.-.-</ecNumber>
    </submittedName>
</protein>
<name>X8CPQ9_MYCIT</name>
<dbReference type="InterPro" id="IPR011251">
    <property type="entry name" value="Luciferase-like_dom"/>
</dbReference>
<dbReference type="SUPFAM" id="SSF51905">
    <property type="entry name" value="FAD/NAD(P)-binding domain"/>
    <property type="match status" value="1"/>
</dbReference>
<dbReference type="SUPFAM" id="SSF51679">
    <property type="entry name" value="Bacterial luciferase-like"/>
    <property type="match status" value="1"/>
</dbReference>
<dbReference type="InterPro" id="IPR036661">
    <property type="entry name" value="Luciferase-like_sf"/>
</dbReference>
<feature type="region of interest" description="Disordered" evidence="2">
    <location>
        <begin position="304"/>
        <end position="340"/>
    </location>
</feature>
<evidence type="ECO:0000259" key="3">
    <source>
        <dbReference type="Pfam" id="PF00296"/>
    </source>
</evidence>
<dbReference type="NCBIfam" id="TIGR03558">
    <property type="entry name" value="oxido_grp_1"/>
    <property type="match status" value="1"/>
</dbReference>
<dbReference type="Pfam" id="PF01494">
    <property type="entry name" value="FAD_binding_3"/>
    <property type="match status" value="1"/>
</dbReference>
<evidence type="ECO:0000259" key="4">
    <source>
        <dbReference type="Pfam" id="PF01494"/>
    </source>
</evidence>
<dbReference type="PANTHER" id="PTHR46865">
    <property type="entry name" value="OXIDOREDUCTASE-RELATED"/>
    <property type="match status" value="1"/>
</dbReference>
<evidence type="ECO:0000313" key="5">
    <source>
        <dbReference type="EMBL" id="EUA58034.1"/>
    </source>
</evidence>
<dbReference type="PATRIC" id="fig|1299331.3.peg.1136"/>
<evidence type="ECO:0000313" key="6">
    <source>
        <dbReference type="Proteomes" id="UP000020825"/>
    </source>
</evidence>
<comment type="similarity">
    <text evidence="1">To bacterial alkanal monooxygenase alpha and beta chains.</text>
</comment>